<reference evidence="2 3" key="1">
    <citation type="submission" date="2019-01" db="EMBL/GenBank/DDBJ databases">
        <title>Vibrio BEI176 sp. nov, a marine bacterium isolated from China: eastern marignal seas.</title>
        <authorList>
            <person name="Li B."/>
        </authorList>
    </citation>
    <scope>NUCLEOTIDE SEQUENCE [LARGE SCALE GENOMIC DNA]</scope>
    <source>
        <strain evidence="2 3">BEI176</strain>
    </source>
</reference>
<evidence type="ECO:0000313" key="3">
    <source>
        <dbReference type="Proteomes" id="UP000297753"/>
    </source>
</evidence>
<name>A0A4Y8WE77_9VIBR</name>
<dbReference type="RefSeq" id="WP_134835946.1">
    <property type="nucleotide sequence ID" value="NZ_SATR01000019.1"/>
</dbReference>
<keyword evidence="1" id="KW-0175">Coiled coil</keyword>
<sequence>MLAMIEKLINEHGSSTILKERLQLINDKYEVLESKLALAEKENESLKKELQRISSQLEAQEKSKEFVSFKGAKFKRKPSGSFENSVYCPKCEGAMVALENMFPFVCGSCGSTAGFNGGQLTKVLQEVASEYA</sequence>
<dbReference type="Proteomes" id="UP000297753">
    <property type="component" value="Unassembled WGS sequence"/>
</dbReference>
<gene>
    <name evidence="2" type="ORF">ELS82_13585</name>
</gene>
<dbReference type="EMBL" id="SATR01000019">
    <property type="protein sequence ID" value="TFH91147.1"/>
    <property type="molecule type" value="Genomic_DNA"/>
</dbReference>
<feature type="coiled-coil region" evidence="1">
    <location>
        <begin position="22"/>
        <end position="63"/>
    </location>
</feature>
<dbReference type="OrthoDB" id="7066911at2"/>
<dbReference type="AlphaFoldDB" id="A0A4Y8WE77"/>
<protein>
    <submittedName>
        <fullName evidence="2">Uncharacterized protein</fullName>
    </submittedName>
</protein>
<accession>A0A4Y8WE77</accession>
<keyword evidence="3" id="KW-1185">Reference proteome</keyword>
<proteinExistence type="predicted"/>
<organism evidence="2 3">
    <name type="scientific">Vibrio ouci</name>
    <dbReference type="NCBI Taxonomy" id="2499078"/>
    <lineage>
        <taxon>Bacteria</taxon>
        <taxon>Pseudomonadati</taxon>
        <taxon>Pseudomonadota</taxon>
        <taxon>Gammaproteobacteria</taxon>
        <taxon>Vibrionales</taxon>
        <taxon>Vibrionaceae</taxon>
        <taxon>Vibrio</taxon>
    </lineage>
</organism>
<comment type="caution">
    <text evidence="2">The sequence shown here is derived from an EMBL/GenBank/DDBJ whole genome shotgun (WGS) entry which is preliminary data.</text>
</comment>
<evidence type="ECO:0000256" key="1">
    <source>
        <dbReference type="SAM" id="Coils"/>
    </source>
</evidence>
<evidence type="ECO:0000313" key="2">
    <source>
        <dbReference type="EMBL" id="TFH91147.1"/>
    </source>
</evidence>